<evidence type="ECO:0000256" key="2">
    <source>
        <dbReference type="ARBA" id="ARBA00023136"/>
    </source>
</evidence>
<dbReference type="InterPro" id="IPR007450">
    <property type="entry name" value="BamE_dom"/>
</dbReference>
<sequence length="194" mass="21045">MLACFQEKWEPVFRPETRENTPGDQRSAPRRSGRPALRGMAAATVMIAAGLSGCTTANVLPTGEVYHNGYIIDEKALALVPTGSSREQVLLTLGTPSTTATFDGEVFYYISQTRKRPVAFMKPQLVDQQVLAIYFSKDGTVAQRANYTLKDGKVFDMISRTTPTGGKDLTFLQQILSGGAGSAANSVRNMLGFK</sequence>
<dbReference type="InterPro" id="IPR026592">
    <property type="entry name" value="BamE"/>
</dbReference>
<dbReference type="Pfam" id="PF04355">
    <property type="entry name" value="BamE"/>
    <property type="match status" value="1"/>
</dbReference>
<keyword evidence="2" id="KW-0472">Membrane</keyword>
<reference evidence="6 7" key="1">
    <citation type="submission" date="2023-07" db="EMBL/GenBank/DDBJ databases">
        <title>Genomic Encyclopedia of Type Strains, Phase IV (KMG-IV): sequencing the most valuable type-strain genomes for metagenomic binning, comparative biology and taxonomic classification.</title>
        <authorList>
            <person name="Goeker M."/>
        </authorList>
    </citation>
    <scope>NUCLEOTIDE SEQUENCE [LARGE SCALE GENOMIC DNA]</scope>
    <source>
        <strain evidence="6 7">DSM 100301</strain>
    </source>
</reference>
<keyword evidence="7" id="KW-1185">Reference proteome</keyword>
<keyword evidence="1" id="KW-0732">Signal</keyword>
<evidence type="ECO:0000256" key="3">
    <source>
        <dbReference type="ARBA" id="ARBA00023237"/>
    </source>
</evidence>
<feature type="domain" description="Outer membrane protein assembly factor BamE" evidence="5">
    <location>
        <begin position="69"/>
        <end position="143"/>
    </location>
</feature>
<dbReference type="PANTHER" id="PTHR37482">
    <property type="entry name" value="OUTER MEMBRANE PROTEIN ASSEMBLY FACTOR BAME"/>
    <property type="match status" value="1"/>
</dbReference>
<name>A0ABU0I790_9HYPH</name>
<proteinExistence type="predicted"/>
<comment type="caution">
    <text evidence="6">The sequence shown here is derived from an EMBL/GenBank/DDBJ whole genome shotgun (WGS) entry which is preliminary data.</text>
</comment>
<accession>A0ABU0I790</accession>
<dbReference type="EMBL" id="JAUSWH010000001">
    <property type="protein sequence ID" value="MDQ0454077.1"/>
    <property type="molecule type" value="Genomic_DNA"/>
</dbReference>
<dbReference type="Proteomes" id="UP001235269">
    <property type="component" value="Unassembled WGS sequence"/>
</dbReference>
<dbReference type="Gene3D" id="3.30.1450.10">
    <property type="match status" value="1"/>
</dbReference>
<evidence type="ECO:0000259" key="5">
    <source>
        <dbReference type="Pfam" id="PF04355"/>
    </source>
</evidence>
<evidence type="ECO:0000313" key="7">
    <source>
        <dbReference type="Proteomes" id="UP001235269"/>
    </source>
</evidence>
<evidence type="ECO:0000313" key="6">
    <source>
        <dbReference type="EMBL" id="MDQ0454077.1"/>
    </source>
</evidence>
<dbReference type="InterPro" id="IPR037873">
    <property type="entry name" value="BamE-like"/>
</dbReference>
<dbReference type="PANTHER" id="PTHR37482:SF1">
    <property type="entry name" value="OUTER MEMBRANE PROTEIN ASSEMBLY FACTOR BAME"/>
    <property type="match status" value="1"/>
</dbReference>
<organism evidence="6 7">
    <name type="scientific">Rhizobium paknamense</name>
    <dbReference type="NCBI Taxonomy" id="1206817"/>
    <lineage>
        <taxon>Bacteria</taxon>
        <taxon>Pseudomonadati</taxon>
        <taxon>Pseudomonadota</taxon>
        <taxon>Alphaproteobacteria</taxon>
        <taxon>Hyphomicrobiales</taxon>
        <taxon>Rhizobiaceae</taxon>
        <taxon>Rhizobium/Agrobacterium group</taxon>
        <taxon>Rhizobium</taxon>
    </lineage>
</organism>
<protein>
    <submittedName>
        <fullName evidence="6">Outer membrane protein assembly factor BamE (Lipoprotein component of BamABCDE complex)</fullName>
    </submittedName>
</protein>
<keyword evidence="3" id="KW-0998">Cell outer membrane</keyword>
<gene>
    <name evidence="6" type="ORF">QO005_000392</name>
</gene>
<evidence type="ECO:0000256" key="1">
    <source>
        <dbReference type="ARBA" id="ARBA00022729"/>
    </source>
</evidence>
<evidence type="ECO:0000256" key="4">
    <source>
        <dbReference type="SAM" id="MobiDB-lite"/>
    </source>
</evidence>
<feature type="region of interest" description="Disordered" evidence="4">
    <location>
        <begin position="13"/>
        <end position="35"/>
    </location>
</feature>